<dbReference type="NCBIfam" id="TIGR01509">
    <property type="entry name" value="HAD-SF-IA-v3"/>
    <property type="match status" value="1"/>
</dbReference>
<evidence type="ECO:0000313" key="1">
    <source>
        <dbReference type="EMBL" id="PKU89109.1"/>
    </source>
</evidence>
<comment type="caution">
    <text evidence="1">The sequence shown here is derived from an EMBL/GenBank/DDBJ whole genome shotgun (WGS) entry which is preliminary data.</text>
</comment>
<dbReference type="GO" id="GO:0016787">
    <property type="term" value="F:hydrolase activity"/>
    <property type="evidence" value="ECO:0007669"/>
    <property type="project" value="UniProtKB-KW"/>
</dbReference>
<reference evidence="1 2" key="1">
    <citation type="submission" date="2017-10" db="EMBL/GenBank/DDBJ databases">
        <title>Bifidobacterium genomics.</title>
        <authorList>
            <person name="Lugli G.A."/>
            <person name="Milani C."/>
            <person name="Mancabelli L."/>
        </authorList>
    </citation>
    <scope>NUCLEOTIDE SEQUENCE [LARGE SCALE GENOMIC DNA]</scope>
    <source>
        <strain evidence="1 2">1524B</strain>
    </source>
</reference>
<dbReference type="AlphaFoldDB" id="A0A2N3QEZ7"/>
<dbReference type="PANTHER" id="PTHR43611:SF3">
    <property type="entry name" value="FLAVIN MONONUCLEOTIDE HYDROLASE 1, CHLOROPLATIC"/>
    <property type="match status" value="1"/>
</dbReference>
<dbReference type="Proteomes" id="UP000233730">
    <property type="component" value="Unassembled WGS sequence"/>
</dbReference>
<proteinExistence type="predicted"/>
<organism evidence="1 2">
    <name type="scientific">Bifidobacterium pseudolongum subsp. globosum</name>
    <dbReference type="NCBI Taxonomy" id="1690"/>
    <lineage>
        <taxon>Bacteria</taxon>
        <taxon>Bacillati</taxon>
        <taxon>Actinomycetota</taxon>
        <taxon>Actinomycetes</taxon>
        <taxon>Bifidobacteriales</taxon>
        <taxon>Bifidobacteriaceae</taxon>
        <taxon>Bifidobacterium</taxon>
    </lineage>
</organism>
<protein>
    <submittedName>
        <fullName evidence="1">Alpha beta hydrolase</fullName>
    </submittedName>
</protein>
<keyword evidence="1" id="KW-0378">Hydrolase</keyword>
<gene>
    <name evidence="1" type="ORF">CQR46_1492</name>
</gene>
<dbReference type="Pfam" id="PF00702">
    <property type="entry name" value="Hydrolase"/>
    <property type="match status" value="1"/>
</dbReference>
<evidence type="ECO:0000313" key="2">
    <source>
        <dbReference type="Proteomes" id="UP000233730"/>
    </source>
</evidence>
<dbReference type="CDD" id="cd02603">
    <property type="entry name" value="HAD_sEH-N_like"/>
    <property type="match status" value="1"/>
</dbReference>
<accession>A0A2N3QEZ7</accession>
<sequence length="223" mass="25139">MRAVCTQPYDEAMEHTAITTPATPHVTDVMFGYCGVLIDWRPRRTIEGLYPAGVVDMFFDPADPHGVAYYDDLADLGWSEERIIADYEREHGPAVAWIMRLYFEFQRLGFYDMIDGMPTLMRDLHARGVRLWGLTNFTVRGVREMHGKYPWLNLLGGTVISAQEGVAKPDPRIYDIAIGRFHLDPAQTLFVDDNACNVLAARAAGLQAVRFESAAQIRALTLD</sequence>
<dbReference type="SUPFAM" id="SSF56784">
    <property type="entry name" value="HAD-like"/>
    <property type="match status" value="1"/>
</dbReference>
<name>A0A2N3QEZ7_9BIFI</name>
<dbReference type="PANTHER" id="PTHR43611">
    <property type="entry name" value="ALPHA-D-GLUCOSE 1-PHOSPHATE PHOSPHATASE"/>
    <property type="match status" value="1"/>
</dbReference>
<dbReference type="InterPro" id="IPR036412">
    <property type="entry name" value="HAD-like_sf"/>
</dbReference>
<dbReference type="EMBL" id="PCGZ01000010">
    <property type="protein sequence ID" value="PKU89109.1"/>
    <property type="molecule type" value="Genomic_DNA"/>
</dbReference>
<dbReference type="InterPro" id="IPR006439">
    <property type="entry name" value="HAD-SF_hydro_IA"/>
</dbReference>
<dbReference type="InterPro" id="IPR023214">
    <property type="entry name" value="HAD_sf"/>
</dbReference>
<dbReference type="Gene3D" id="3.40.50.1000">
    <property type="entry name" value="HAD superfamily/HAD-like"/>
    <property type="match status" value="1"/>
</dbReference>